<evidence type="ECO:0000313" key="14">
    <source>
        <dbReference type="EMBL" id="MBE9041262.1"/>
    </source>
</evidence>
<keyword evidence="10 12" id="KW-0289">Folate biosynthesis</keyword>
<comment type="catalytic activity">
    <reaction evidence="1">
        <text>(7,8-dihydropterin-6-yl)methyl diphosphate + 4-aminobenzoate = 7,8-dihydropteroate + diphosphate</text>
        <dbReference type="Rhea" id="RHEA:19949"/>
        <dbReference type="ChEBI" id="CHEBI:17836"/>
        <dbReference type="ChEBI" id="CHEBI:17839"/>
        <dbReference type="ChEBI" id="CHEBI:33019"/>
        <dbReference type="ChEBI" id="CHEBI:72950"/>
        <dbReference type="EC" id="2.5.1.15"/>
    </reaction>
</comment>
<dbReference type="GO" id="GO:0004156">
    <property type="term" value="F:dihydropteroate synthase activity"/>
    <property type="evidence" value="ECO:0007669"/>
    <property type="project" value="UniProtKB-EC"/>
</dbReference>
<evidence type="ECO:0000256" key="7">
    <source>
        <dbReference type="ARBA" id="ARBA00022679"/>
    </source>
</evidence>
<dbReference type="RefSeq" id="WP_264321480.1">
    <property type="nucleotide sequence ID" value="NZ_JADEXN010000171.1"/>
</dbReference>
<evidence type="ECO:0000256" key="5">
    <source>
        <dbReference type="ARBA" id="ARBA00012458"/>
    </source>
</evidence>
<name>A0A928VW01_9CYAN</name>
<dbReference type="NCBIfam" id="TIGR01496">
    <property type="entry name" value="DHPS"/>
    <property type="match status" value="1"/>
</dbReference>
<evidence type="ECO:0000256" key="8">
    <source>
        <dbReference type="ARBA" id="ARBA00022723"/>
    </source>
</evidence>
<keyword evidence="9 12" id="KW-0460">Magnesium</keyword>
<dbReference type="InterPro" id="IPR006390">
    <property type="entry name" value="DHP_synth_dom"/>
</dbReference>
<organism evidence="14 15">
    <name type="scientific">Zarconia navalis LEGE 11467</name>
    <dbReference type="NCBI Taxonomy" id="1828826"/>
    <lineage>
        <taxon>Bacteria</taxon>
        <taxon>Bacillati</taxon>
        <taxon>Cyanobacteriota</taxon>
        <taxon>Cyanophyceae</taxon>
        <taxon>Oscillatoriophycideae</taxon>
        <taxon>Oscillatoriales</taxon>
        <taxon>Oscillatoriales incertae sedis</taxon>
        <taxon>Zarconia</taxon>
        <taxon>Zarconia navalis</taxon>
    </lineage>
</organism>
<dbReference type="PROSITE" id="PS00792">
    <property type="entry name" value="DHPS_1"/>
    <property type="match status" value="1"/>
</dbReference>
<dbReference type="InterPro" id="IPR045031">
    <property type="entry name" value="DHP_synth-like"/>
</dbReference>
<dbReference type="EC" id="2.5.1.15" evidence="5 12"/>
<gene>
    <name evidence="14" type="primary">folP</name>
    <name evidence="14" type="ORF">IQ235_10770</name>
</gene>
<evidence type="ECO:0000256" key="12">
    <source>
        <dbReference type="RuleBase" id="RU361205"/>
    </source>
</evidence>
<sequence>MRTPQNPIPPQLSTLTIRDRIFQWGDRTYLMGILNVTPDSFSDGGQFDTVDAALQQARQMVEAGADIIDVGGQSTRPGAVEISLAEELDRVIPTIDGIRQSMDSIVISVDTSRSEVARAAVEAGADIVNDITGGRGDSQMLPTIAGLGVPAILMHMRGTPQTMQTLTDYKDLMGEICQVLQHQANAAIEAGIGRSNIILDPGIGFAKTYEQNLIVLRNLSQLRALEYPLLVGVSRKSFIGRILNRDDPKARVWGTGAACTAAIAQATDILRVHDVGQMYDICRVADAIFRD</sequence>
<evidence type="ECO:0000256" key="11">
    <source>
        <dbReference type="ARBA" id="ARBA00030193"/>
    </source>
</evidence>
<evidence type="ECO:0000256" key="4">
    <source>
        <dbReference type="ARBA" id="ARBA00009503"/>
    </source>
</evidence>
<evidence type="ECO:0000256" key="2">
    <source>
        <dbReference type="ARBA" id="ARBA00001946"/>
    </source>
</evidence>
<reference evidence="14" key="1">
    <citation type="submission" date="2020-10" db="EMBL/GenBank/DDBJ databases">
        <authorList>
            <person name="Castelo-Branco R."/>
            <person name="Eusebio N."/>
            <person name="Adriana R."/>
            <person name="Vieira A."/>
            <person name="Brugerolle De Fraissinette N."/>
            <person name="Rezende De Castro R."/>
            <person name="Schneider M.P."/>
            <person name="Vasconcelos V."/>
            <person name="Leao P.N."/>
        </authorList>
    </citation>
    <scope>NUCLEOTIDE SEQUENCE</scope>
    <source>
        <strain evidence="14">LEGE 11467</strain>
    </source>
</reference>
<evidence type="ECO:0000256" key="6">
    <source>
        <dbReference type="ARBA" id="ARBA00016919"/>
    </source>
</evidence>
<protein>
    <recommendedName>
        <fullName evidence="6 12">Dihydropteroate synthase</fullName>
        <shortName evidence="12">DHPS</shortName>
        <ecNumber evidence="5 12">2.5.1.15</ecNumber>
    </recommendedName>
    <alternativeName>
        <fullName evidence="11 12">Dihydropteroate pyrophosphorylase</fullName>
    </alternativeName>
</protein>
<dbReference type="PANTHER" id="PTHR20941">
    <property type="entry name" value="FOLATE SYNTHESIS PROTEINS"/>
    <property type="match status" value="1"/>
</dbReference>
<dbReference type="Pfam" id="PF00809">
    <property type="entry name" value="Pterin_bind"/>
    <property type="match status" value="1"/>
</dbReference>
<dbReference type="PROSITE" id="PS00793">
    <property type="entry name" value="DHPS_2"/>
    <property type="match status" value="1"/>
</dbReference>
<accession>A0A928VW01</accession>
<evidence type="ECO:0000313" key="15">
    <source>
        <dbReference type="Proteomes" id="UP000621799"/>
    </source>
</evidence>
<evidence type="ECO:0000259" key="13">
    <source>
        <dbReference type="PROSITE" id="PS50972"/>
    </source>
</evidence>
<dbReference type="SUPFAM" id="SSF51717">
    <property type="entry name" value="Dihydropteroate synthetase-like"/>
    <property type="match status" value="1"/>
</dbReference>
<dbReference type="GO" id="GO:0046872">
    <property type="term" value="F:metal ion binding"/>
    <property type="evidence" value="ECO:0007669"/>
    <property type="project" value="UniProtKB-KW"/>
</dbReference>
<comment type="caution">
    <text evidence="14">The sequence shown here is derived from an EMBL/GenBank/DDBJ whole genome shotgun (WGS) entry which is preliminary data.</text>
</comment>
<proteinExistence type="inferred from homology"/>
<dbReference type="Proteomes" id="UP000621799">
    <property type="component" value="Unassembled WGS sequence"/>
</dbReference>
<dbReference type="CDD" id="cd00739">
    <property type="entry name" value="DHPS"/>
    <property type="match status" value="1"/>
</dbReference>
<comment type="pathway">
    <text evidence="3 12">Cofactor biosynthesis; tetrahydrofolate biosynthesis; 7,8-dihydrofolate from 2-amino-4-hydroxy-6-hydroxymethyl-7,8-dihydropteridine diphosphate and 4-aminobenzoate: step 1/2.</text>
</comment>
<dbReference type="PANTHER" id="PTHR20941:SF1">
    <property type="entry name" value="FOLIC ACID SYNTHESIS PROTEIN FOL1"/>
    <property type="match status" value="1"/>
</dbReference>
<dbReference type="InterPro" id="IPR011005">
    <property type="entry name" value="Dihydropteroate_synth-like_sf"/>
</dbReference>
<dbReference type="GO" id="GO:0046656">
    <property type="term" value="P:folic acid biosynthetic process"/>
    <property type="evidence" value="ECO:0007669"/>
    <property type="project" value="UniProtKB-KW"/>
</dbReference>
<dbReference type="AlphaFoldDB" id="A0A928VW01"/>
<keyword evidence="7 12" id="KW-0808">Transferase</keyword>
<dbReference type="GO" id="GO:0046654">
    <property type="term" value="P:tetrahydrofolate biosynthetic process"/>
    <property type="evidence" value="ECO:0007669"/>
    <property type="project" value="TreeGrafter"/>
</dbReference>
<keyword evidence="8 12" id="KW-0479">Metal-binding</keyword>
<dbReference type="PROSITE" id="PS50972">
    <property type="entry name" value="PTERIN_BINDING"/>
    <property type="match status" value="1"/>
</dbReference>
<comment type="function">
    <text evidence="12">Catalyzes the condensation of para-aminobenzoate (pABA) with 6-hydroxymethyl-7,8-dihydropterin diphosphate (DHPt-PP) to form 7,8-dihydropteroate (H2Pte), the immediate precursor of folate derivatives.</text>
</comment>
<evidence type="ECO:0000256" key="1">
    <source>
        <dbReference type="ARBA" id="ARBA00000012"/>
    </source>
</evidence>
<evidence type="ECO:0000256" key="9">
    <source>
        <dbReference type="ARBA" id="ARBA00022842"/>
    </source>
</evidence>
<dbReference type="InterPro" id="IPR000489">
    <property type="entry name" value="Pterin-binding_dom"/>
</dbReference>
<feature type="domain" description="Pterin-binding" evidence="13">
    <location>
        <begin position="28"/>
        <end position="283"/>
    </location>
</feature>
<dbReference type="FunFam" id="3.20.20.20:FF:000006">
    <property type="entry name" value="Dihydropteroate synthase"/>
    <property type="match status" value="1"/>
</dbReference>
<dbReference type="EMBL" id="JADEXN010000171">
    <property type="protein sequence ID" value="MBE9041262.1"/>
    <property type="molecule type" value="Genomic_DNA"/>
</dbReference>
<dbReference type="Gene3D" id="3.20.20.20">
    <property type="entry name" value="Dihydropteroate synthase-like"/>
    <property type="match status" value="1"/>
</dbReference>
<keyword evidence="15" id="KW-1185">Reference proteome</keyword>
<comment type="similarity">
    <text evidence="4 12">Belongs to the DHPS family.</text>
</comment>
<evidence type="ECO:0000256" key="3">
    <source>
        <dbReference type="ARBA" id="ARBA00004763"/>
    </source>
</evidence>
<comment type="cofactor">
    <cofactor evidence="2 12">
        <name>Mg(2+)</name>
        <dbReference type="ChEBI" id="CHEBI:18420"/>
    </cofactor>
</comment>
<evidence type="ECO:0000256" key="10">
    <source>
        <dbReference type="ARBA" id="ARBA00022909"/>
    </source>
</evidence>